<gene>
    <name evidence="2" type="primary">orf2</name>
</gene>
<evidence type="ECO:0000256" key="1">
    <source>
        <dbReference type="SAM" id="MobiDB-lite"/>
    </source>
</evidence>
<accession>A0A873WYI2</accession>
<reference evidence="2" key="1">
    <citation type="journal article" date="2020" name="J. Eukaryot. Microbiol.">
        <title>High Sequence Divergence but Limited Architectural Rearrangements in Organelle Genomes of Cyanophora (Glaucophyta) Species.</title>
        <authorList>
            <person name="Russell S."/>
            <person name="Jackson C."/>
            <person name="Reyes-Prieto A."/>
        </authorList>
    </citation>
    <scope>NUCLEOTIDE SEQUENCE</scope>
    <source>
        <strain evidence="2">NIES-764</strain>
    </source>
</reference>
<keyword evidence="2" id="KW-0496">Mitochondrion</keyword>
<reference evidence="2" key="2">
    <citation type="submission" date="2020-08" db="EMBL/GenBank/DDBJ databases">
        <authorList>
            <person name="Russell S.R."/>
            <person name="Jackson C."/>
            <person name="Reyes-Prieto A."/>
        </authorList>
    </citation>
    <scope>NUCLEOTIDE SEQUENCE</scope>
    <source>
        <strain evidence="2">NIES-764</strain>
    </source>
</reference>
<organism evidence="2">
    <name type="scientific">Cyanophora sudae</name>
    <dbReference type="NCBI Taxonomy" id="1522369"/>
    <lineage>
        <taxon>Eukaryota</taxon>
        <taxon>Glaucocystophyceae</taxon>
        <taxon>Cyanophorales</taxon>
        <taxon>Cyanophoraceae</taxon>
        <taxon>Cyanophora</taxon>
    </lineage>
</organism>
<dbReference type="RefSeq" id="YP_010041719.1">
    <property type="nucleotide sequence ID" value="NC_054208.1"/>
</dbReference>
<dbReference type="GeneID" id="63648359"/>
<protein>
    <submittedName>
        <fullName evidence="2">Uncharacterized protein</fullName>
    </submittedName>
</protein>
<dbReference type="EMBL" id="MT919637">
    <property type="protein sequence ID" value="QPB15051.1"/>
    <property type="molecule type" value="Genomic_DNA"/>
</dbReference>
<dbReference type="AlphaFoldDB" id="A0A873WYI2"/>
<evidence type="ECO:0000313" key="2">
    <source>
        <dbReference type="EMBL" id="QPB15051.1"/>
    </source>
</evidence>
<name>A0A873WYI2_9EUKA</name>
<proteinExistence type="predicted"/>
<geneLocation type="mitochondrion" evidence="2"/>
<feature type="compositionally biased region" description="Polar residues" evidence="1">
    <location>
        <begin position="262"/>
        <end position="272"/>
    </location>
</feature>
<feature type="region of interest" description="Disordered" evidence="1">
    <location>
        <begin position="253"/>
        <end position="272"/>
    </location>
</feature>
<sequence length="272" mass="30709">MTLSNSPICFALINWLTLKIPGSVIKFKESARPFGLLKEIAQKLDQIEPYLRKLDSWGDSNTNCNVLEIKAALAQCYVMLLELEYLMGQFTTLFNPQEGILSKLQKGDPVDIEYKITVLRIYHSLPIIESNYKEISNLGKYLTRDKFWSNEIVDFVQQEILRLCLESPYFGPYLANIKTLTDLESLINKTRGESGGLENQLKGSSDKSLLPTLQKPVKSKAMDYFTDLLFGRKEIPKFLNFGSQASKHDNQLAEAAKKRAIQGNTAESGGID</sequence>